<dbReference type="Pfam" id="PF02023">
    <property type="entry name" value="SCAN"/>
    <property type="match status" value="1"/>
</dbReference>
<dbReference type="PROSITE" id="PS00518">
    <property type="entry name" value="ZF_RING_1"/>
    <property type="match status" value="1"/>
</dbReference>
<evidence type="ECO:0000256" key="3">
    <source>
        <dbReference type="ARBA" id="ARBA00022833"/>
    </source>
</evidence>
<evidence type="ECO:0000256" key="4">
    <source>
        <dbReference type="PROSITE-ProRule" id="PRU00047"/>
    </source>
</evidence>
<keyword evidence="5" id="KW-0175">Coiled coil</keyword>
<accession>A0ABQ7TKY6</accession>
<dbReference type="InterPro" id="IPR001841">
    <property type="entry name" value="Znf_RING"/>
</dbReference>
<dbReference type="SMART" id="SM00184">
    <property type="entry name" value="RING"/>
    <property type="match status" value="1"/>
</dbReference>
<dbReference type="PANTHER" id="PTHR46888">
    <property type="entry name" value="ZINC KNUCKLE DOMAINCONTAINING PROTEIN-RELATED"/>
    <property type="match status" value="1"/>
</dbReference>
<name>A0ABQ7TKY6_PHRPL</name>
<evidence type="ECO:0000256" key="6">
    <source>
        <dbReference type="SAM" id="MobiDB-lite"/>
    </source>
</evidence>
<evidence type="ECO:0000313" key="11">
    <source>
        <dbReference type="Proteomes" id="UP000826234"/>
    </source>
</evidence>
<feature type="domain" description="RING-type" evidence="7">
    <location>
        <begin position="16"/>
        <end position="58"/>
    </location>
</feature>
<dbReference type="SMART" id="SM00343">
    <property type="entry name" value="ZnF_C2HC"/>
    <property type="match status" value="1"/>
</dbReference>
<dbReference type="Proteomes" id="UP000826234">
    <property type="component" value="Unassembled WGS sequence"/>
</dbReference>
<dbReference type="Gene3D" id="3.30.160.60">
    <property type="entry name" value="Classic Zinc Finger"/>
    <property type="match status" value="1"/>
</dbReference>
<reference evidence="10 11" key="1">
    <citation type="journal article" date="2022" name="Gigascience">
        <title>A chromosome-level genome assembly and annotation of the desert horned lizard, Phrynosoma platyrhinos, provides insight into chromosomal rearrangements among reptiles.</title>
        <authorList>
            <person name="Koochekian N."/>
            <person name="Ascanio A."/>
            <person name="Farleigh K."/>
            <person name="Card D.C."/>
            <person name="Schield D.R."/>
            <person name="Castoe T.A."/>
            <person name="Jezkova T."/>
        </authorList>
    </citation>
    <scope>NUCLEOTIDE SEQUENCE [LARGE SCALE GENOMIC DNA]</scope>
    <source>
        <strain evidence="10">NK-2021</strain>
    </source>
</reference>
<keyword evidence="11" id="KW-1185">Reference proteome</keyword>
<dbReference type="InterPro" id="IPR001878">
    <property type="entry name" value="Znf_CCHC"/>
</dbReference>
<dbReference type="InterPro" id="IPR003309">
    <property type="entry name" value="SCAN_dom"/>
</dbReference>
<dbReference type="Pfam" id="PF00098">
    <property type="entry name" value="zf-CCHC"/>
    <property type="match status" value="1"/>
</dbReference>
<evidence type="ECO:0000259" key="8">
    <source>
        <dbReference type="PROSITE" id="PS50158"/>
    </source>
</evidence>
<evidence type="ECO:0000256" key="2">
    <source>
        <dbReference type="ARBA" id="ARBA00022771"/>
    </source>
</evidence>
<dbReference type="InterPro" id="IPR000315">
    <property type="entry name" value="Znf_B-box"/>
</dbReference>
<dbReference type="InterPro" id="IPR013083">
    <property type="entry name" value="Znf_RING/FYVE/PHD"/>
</dbReference>
<gene>
    <name evidence="10" type="ORF">JD844_013531</name>
</gene>
<dbReference type="InterPro" id="IPR017907">
    <property type="entry name" value="Znf_RING_CS"/>
</dbReference>
<dbReference type="InterPro" id="IPR038269">
    <property type="entry name" value="SCAN_sf"/>
</dbReference>
<dbReference type="SMART" id="SM00336">
    <property type="entry name" value="BBOX"/>
    <property type="match status" value="1"/>
</dbReference>
<evidence type="ECO:0000256" key="1">
    <source>
        <dbReference type="ARBA" id="ARBA00022723"/>
    </source>
</evidence>
<sequence length="609" mass="69098">MASREALELLCQEATCPVCQDYFDAPVILDCGHNVCRGCLTQQHQRGFGTTACCPRCRDRDERVSFRPNWQLAKMVELVKELRGGERAERLVCAVHQERMEFFCKEDRAPVCGLNCSKAGTHRKAIQYLKMEETELLELCQEKGLDRDGLSADELRIILIQQASQPEADTVRLNAKGSQGRELELKAQRNGERKERRQFTVLRKRQNDQIAAQAEQRKRELERMYLKEKQADKPIPWVFPSFSPGENPVLFLAAFERTSKQWNMSVKDSMKYLVGLIRGKLAEVYHAMPKQRPVTLQAFKEAIFKQFSFDPDHFCEDFWALKPQPGVSWLEFGAKLEETLNWWLDTAKADDREKVIHLMALNQFCSHLPDDIKRCVKAKAPKDVSQAAEIADELMLSREDSGRRTPHFEREQGRAFRRSKASGGPTRTEIGSPSVAHEMSLNIANSDRFKKRPCHKCGEMGHLKTSCPSSPKHIYRITACRIEGEEWSPTGPFMEPVLLGNQMAIALVSTGTELSLVRADLVSPYDIVPGESVEISCLGTRSSHPVASLQLNWRDTEELLDFGVVETLIVPILIGFDVLEHNFSAFSLSATGFIEMSPKKRNEQPKASN</sequence>
<feature type="compositionally biased region" description="Basic and acidic residues" evidence="6">
    <location>
        <begin position="400"/>
        <end position="414"/>
    </location>
</feature>
<dbReference type="EMBL" id="JAIPUX010000439">
    <property type="protein sequence ID" value="KAH0630479.1"/>
    <property type="molecule type" value="Genomic_DNA"/>
</dbReference>
<dbReference type="Pfam" id="PF15227">
    <property type="entry name" value="zf-C3HC4_4"/>
    <property type="match status" value="1"/>
</dbReference>
<keyword evidence="3" id="KW-0862">Zinc</keyword>
<feature type="domain" description="CCHC-type" evidence="8">
    <location>
        <begin position="454"/>
        <end position="469"/>
    </location>
</feature>
<dbReference type="SUPFAM" id="SSF47353">
    <property type="entry name" value="Retrovirus capsid dimerization domain-like"/>
    <property type="match status" value="1"/>
</dbReference>
<dbReference type="PROSITE" id="PS50089">
    <property type="entry name" value="ZF_RING_2"/>
    <property type="match status" value="1"/>
</dbReference>
<dbReference type="PROSITE" id="PS50804">
    <property type="entry name" value="SCAN_BOX"/>
    <property type="match status" value="1"/>
</dbReference>
<keyword evidence="2 4" id="KW-0863">Zinc-finger</keyword>
<proteinExistence type="predicted"/>
<dbReference type="SUPFAM" id="SSF57850">
    <property type="entry name" value="RING/U-box"/>
    <property type="match status" value="1"/>
</dbReference>
<dbReference type="SUPFAM" id="SSF57756">
    <property type="entry name" value="Retrovirus zinc finger-like domains"/>
    <property type="match status" value="1"/>
</dbReference>
<dbReference type="InterPro" id="IPR036875">
    <property type="entry name" value="Znf_CCHC_sf"/>
</dbReference>
<feature type="coiled-coil region" evidence="5">
    <location>
        <begin position="204"/>
        <end position="231"/>
    </location>
</feature>
<organism evidence="10 11">
    <name type="scientific">Phrynosoma platyrhinos</name>
    <name type="common">Desert horned lizard</name>
    <dbReference type="NCBI Taxonomy" id="52577"/>
    <lineage>
        <taxon>Eukaryota</taxon>
        <taxon>Metazoa</taxon>
        <taxon>Chordata</taxon>
        <taxon>Craniata</taxon>
        <taxon>Vertebrata</taxon>
        <taxon>Euteleostomi</taxon>
        <taxon>Lepidosauria</taxon>
        <taxon>Squamata</taxon>
        <taxon>Bifurcata</taxon>
        <taxon>Unidentata</taxon>
        <taxon>Episquamata</taxon>
        <taxon>Toxicofera</taxon>
        <taxon>Iguania</taxon>
        <taxon>Phrynosomatidae</taxon>
        <taxon>Phrynosomatinae</taxon>
        <taxon>Phrynosoma</taxon>
    </lineage>
</organism>
<dbReference type="PROSITE" id="PS50158">
    <property type="entry name" value="ZF_CCHC"/>
    <property type="match status" value="1"/>
</dbReference>
<evidence type="ECO:0000256" key="5">
    <source>
        <dbReference type="SAM" id="Coils"/>
    </source>
</evidence>
<comment type="caution">
    <text evidence="10">The sequence shown here is derived from an EMBL/GenBank/DDBJ whole genome shotgun (WGS) entry which is preliminary data.</text>
</comment>
<keyword evidence="1" id="KW-0479">Metal-binding</keyword>
<evidence type="ECO:0000313" key="10">
    <source>
        <dbReference type="EMBL" id="KAH0630479.1"/>
    </source>
</evidence>
<feature type="region of interest" description="Disordered" evidence="6">
    <location>
        <begin position="400"/>
        <end position="432"/>
    </location>
</feature>
<protein>
    <submittedName>
        <fullName evidence="10">Uncharacterized protein</fullName>
    </submittedName>
</protein>
<dbReference type="Gene3D" id="3.30.40.10">
    <property type="entry name" value="Zinc/RING finger domain, C3HC4 (zinc finger)"/>
    <property type="match status" value="1"/>
</dbReference>
<dbReference type="SUPFAM" id="SSF57845">
    <property type="entry name" value="B-box zinc-binding domain"/>
    <property type="match status" value="1"/>
</dbReference>
<feature type="domain" description="SCAN box" evidence="9">
    <location>
        <begin position="318"/>
        <end position="394"/>
    </location>
</feature>
<evidence type="ECO:0000259" key="9">
    <source>
        <dbReference type="PROSITE" id="PS50804"/>
    </source>
</evidence>
<dbReference type="PANTHER" id="PTHR46888:SF11">
    <property type="entry name" value="SCAN BOX DOMAIN-CONTAINING PROTEIN"/>
    <property type="match status" value="1"/>
</dbReference>
<evidence type="ECO:0000259" key="7">
    <source>
        <dbReference type="PROSITE" id="PS50089"/>
    </source>
</evidence>
<dbReference type="Gene3D" id="1.10.4020.10">
    <property type="entry name" value="DNA breaking-rejoining enzymes"/>
    <property type="match status" value="1"/>
</dbReference>